<name>A0AAD4C2Q3_BOLED</name>
<protein>
    <submittedName>
        <fullName evidence="2">Uncharacterized protein</fullName>
    </submittedName>
</protein>
<keyword evidence="1" id="KW-0732">Signal</keyword>
<proteinExistence type="predicted"/>
<reference evidence="2" key="1">
    <citation type="submission" date="2019-10" db="EMBL/GenBank/DDBJ databases">
        <authorList>
            <consortium name="DOE Joint Genome Institute"/>
            <person name="Kuo A."/>
            <person name="Miyauchi S."/>
            <person name="Kiss E."/>
            <person name="Drula E."/>
            <person name="Kohler A."/>
            <person name="Sanchez-Garcia M."/>
            <person name="Andreopoulos B."/>
            <person name="Barry K.W."/>
            <person name="Bonito G."/>
            <person name="Buee M."/>
            <person name="Carver A."/>
            <person name="Chen C."/>
            <person name="Cichocki N."/>
            <person name="Clum A."/>
            <person name="Culley D."/>
            <person name="Crous P.W."/>
            <person name="Fauchery L."/>
            <person name="Girlanda M."/>
            <person name="Hayes R."/>
            <person name="Keri Z."/>
            <person name="LaButti K."/>
            <person name="Lipzen A."/>
            <person name="Lombard V."/>
            <person name="Magnuson J."/>
            <person name="Maillard F."/>
            <person name="Morin E."/>
            <person name="Murat C."/>
            <person name="Nolan M."/>
            <person name="Ohm R."/>
            <person name="Pangilinan J."/>
            <person name="Pereira M."/>
            <person name="Perotto S."/>
            <person name="Peter M."/>
            <person name="Riley R."/>
            <person name="Sitrit Y."/>
            <person name="Stielow B."/>
            <person name="Szollosi G."/>
            <person name="Zifcakova L."/>
            <person name="Stursova M."/>
            <person name="Spatafora J.W."/>
            <person name="Tedersoo L."/>
            <person name="Vaario L.-M."/>
            <person name="Yamada A."/>
            <person name="Yan M."/>
            <person name="Wang P."/>
            <person name="Xu J."/>
            <person name="Bruns T."/>
            <person name="Baldrian P."/>
            <person name="Vilgalys R."/>
            <person name="Henrissat B."/>
            <person name="Grigoriev I.V."/>
            <person name="Hibbett D."/>
            <person name="Nagy L.G."/>
            <person name="Martin F.M."/>
        </authorList>
    </citation>
    <scope>NUCLEOTIDE SEQUENCE</scope>
    <source>
        <strain evidence="2">BED1</strain>
    </source>
</reference>
<dbReference type="AlphaFoldDB" id="A0AAD4C2Q3"/>
<keyword evidence="3" id="KW-1185">Reference proteome</keyword>
<dbReference type="EMBL" id="WHUW01000004">
    <property type="protein sequence ID" value="KAF8447151.1"/>
    <property type="molecule type" value="Genomic_DNA"/>
</dbReference>
<organism evidence="2 3">
    <name type="scientific">Boletus edulis BED1</name>
    <dbReference type="NCBI Taxonomy" id="1328754"/>
    <lineage>
        <taxon>Eukaryota</taxon>
        <taxon>Fungi</taxon>
        <taxon>Dikarya</taxon>
        <taxon>Basidiomycota</taxon>
        <taxon>Agaricomycotina</taxon>
        <taxon>Agaricomycetes</taxon>
        <taxon>Agaricomycetidae</taxon>
        <taxon>Boletales</taxon>
        <taxon>Boletineae</taxon>
        <taxon>Boletaceae</taxon>
        <taxon>Boletoideae</taxon>
        <taxon>Boletus</taxon>
    </lineage>
</organism>
<sequence length="139" mass="14873">MLKSLFALSLFATATFAQNAALGLPMFNQTVNPGSDLIVQVQRPNSLTGSEEVAVVIGLQSCANRPCTPPSDYLGNILYNGPFKPQYHEQYLPPYQNFTVQIPSTASAGTALIGVAHITLVGAGLFPYLETLNQTITIT</sequence>
<evidence type="ECO:0000256" key="1">
    <source>
        <dbReference type="SAM" id="SignalP"/>
    </source>
</evidence>
<evidence type="ECO:0000313" key="2">
    <source>
        <dbReference type="EMBL" id="KAF8447151.1"/>
    </source>
</evidence>
<feature type="chain" id="PRO_5041987284" evidence="1">
    <location>
        <begin position="18"/>
        <end position="139"/>
    </location>
</feature>
<gene>
    <name evidence="2" type="ORF">L210DRAFT_3500918</name>
</gene>
<accession>A0AAD4C2Q3</accession>
<dbReference type="InterPro" id="IPR045469">
    <property type="entry name" value="Nis1"/>
</dbReference>
<evidence type="ECO:0000313" key="3">
    <source>
        <dbReference type="Proteomes" id="UP001194468"/>
    </source>
</evidence>
<dbReference type="Proteomes" id="UP001194468">
    <property type="component" value="Unassembled WGS sequence"/>
</dbReference>
<feature type="signal peptide" evidence="1">
    <location>
        <begin position="1"/>
        <end position="17"/>
    </location>
</feature>
<dbReference type="Pfam" id="PF19271">
    <property type="entry name" value="Nis1"/>
    <property type="match status" value="1"/>
</dbReference>
<comment type="caution">
    <text evidence="2">The sequence shown here is derived from an EMBL/GenBank/DDBJ whole genome shotgun (WGS) entry which is preliminary data.</text>
</comment>
<reference evidence="2" key="2">
    <citation type="journal article" date="2020" name="Nat. Commun.">
        <title>Large-scale genome sequencing of mycorrhizal fungi provides insights into the early evolution of symbiotic traits.</title>
        <authorList>
            <person name="Miyauchi S."/>
            <person name="Kiss E."/>
            <person name="Kuo A."/>
            <person name="Drula E."/>
            <person name="Kohler A."/>
            <person name="Sanchez-Garcia M."/>
            <person name="Morin E."/>
            <person name="Andreopoulos B."/>
            <person name="Barry K.W."/>
            <person name="Bonito G."/>
            <person name="Buee M."/>
            <person name="Carver A."/>
            <person name="Chen C."/>
            <person name="Cichocki N."/>
            <person name="Clum A."/>
            <person name="Culley D."/>
            <person name="Crous P.W."/>
            <person name="Fauchery L."/>
            <person name="Girlanda M."/>
            <person name="Hayes R.D."/>
            <person name="Keri Z."/>
            <person name="LaButti K."/>
            <person name="Lipzen A."/>
            <person name="Lombard V."/>
            <person name="Magnuson J."/>
            <person name="Maillard F."/>
            <person name="Murat C."/>
            <person name="Nolan M."/>
            <person name="Ohm R.A."/>
            <person name="Pangilinan J."/>
            <person name="Pereira M.F."/>
            <person name="Perotto S."/>
            <person name="Peter M."/>
            <person name="Pfister S."/>
            <person name="Riley R."/>
            <person name="Sitrit Y."/>
            <person name="Stielow J.B."/>
            <person name="Szollosi G."/>
            <person name="Zifcakova L."/>
            <person name="Stursova M."/>
            <person name="Spatafora J.W."/>
            <person name="Tedersoo L."/>
            <person name="Vaario L.M."/>
            <person name="Yamada A."/>
            <person name="Yan M."/>
            <person name="Wang P."/>
            <person name="Xu J."/>
            <person name="Bruns T."/>
            <person name="Baldrian P."/>
            <person name="Vilgalys R."/>
            <person name="Dunand C."/>
            <person name="Henrissat B."/>
            <person name="Grigoriev I.V."/>
            <person name="Hibbett D."/>
            <person name="Nagy L.G."/>
            <person name="Martin F.M."/>
        </authorList>
    </citation>
    <scope>NUCLEOTIDE SEQUENCE</scope>
    <source>
        <strain evidence="2">BED1</strain>
    </source>
</reference>